<keyword evidence="4" id="KW-1185">Reference proteome</keyword>
<protein>
    <recommendedName>
        <fullName evidence="2">DUF4333 domain-containing protein</fullName>
    </recommendedName>
</protein>
<dbReference type="RefSeq" id="WP_179828689.1">
    <property type="nucleotide sequence ID" value="NZ_JACCFS010000001.1"/>
</dbReference>
<dbReference type="InterPro" id="IPR025637">
    <property type="entry name" value="DUF4333"/>
</dbReference>
<dbReference type="AlphaFoldDB" id="A0A7Z0ET56"/>
<evidence type="ECO:0000313" key="4">
    <source>
        <dbReference type="Proteomes" id="UP000572051"/>
    </source>
</evidence>
<dbReference type="Proteomes" id="UP000572051">
    <property type="component" value="Unassembled WGS sequence"/>
</dbReference>
<evidence type="ECO:0000259" key="2">
    <source>
        <dbReference type="Pfam" id="PF14230"/>
    </source>
</evidence>
<gene>
    <name evidence="3" type="ORF">HNR10_005600</name>
</gene>
<dbReference type="EMBL" id="JACCFS010000001">
    <property type="protein sequence ID" value="NYJ37719.1"/>
    <property type="molecule type" value="Genomic_DNA"/>
</dbReference>
<evidence type="ECO:0000313" key="3">
    <source>
        <dbReference type="EMBL" id="NYJ37719.1"/>
    </source>
</evidence>
<dbReference type="Pfam" id="PF14230">
    <property type="entry name" value="DUF4333"/>
    <property type="match status" value="2"/>
</dbReference>
<name>A0A7Z0ET56_9ACTN</name>
<feature type="domain" description="DUF4333" evidence="2">
    <location>
        <begin position="141"/>
        <end position="205"/>
    </location>
</feature>
<evidence type="ECO:0000256" key="1">
    <source>
        <dbReference type="SAM" id="MobiDB-lite"/>
    </source>
</evidence>
<feature type="region of interest" description="Disordered" evidence="1">
    <location>
        <begin position="112"/>
        <end position="159"/>
    </location>
</feature>
<feature type="compositionally biased region" description="Acidic residues" evidence="1">
    <location>
        <begin position="112"/>
        <end position="134"/>
    </location>
</feature>
<organism evidence="3 4">
    <name type="scientific">Nocardiopsis aegyptia</name>
    <dbReference type="NCBI Taxonomy" id="220378"/>
    <lineage>
        <taxon>Bacteria</taxon>
        <taxon>Bacillati</taxon>
        <taxon>Actinomycetota</taxon>
        <taxon>Actinomycetes</taxon>
        <taxon>Streptosporangiales</taxon>
        <taxon>Nocardiopsidaceae</taxon>
        <taxon>Nocardiopsis</taxon>
    </lineage>
</organism>
<sequence length="219" mass="22200">MRHVKRRQLMAGAVLGALPLFLATGCSFSIGGPGVIAADEVAQRASEMLTEETGQAPDDLTCAEDLPAEEGAQIRCELTAGEDTLGVTVTVIWADGSDADLDVLVDDAPADETAADDAAADDTGGDTAADDTAGDDSAGSSAGDSVPAAEVAEQSAAQLEQAGQTFEGFTCSQDLPAQVGAEIRCNMVSGGMNYGVTITATSVQGTSVLWNIQVDDQAL</sequence>
<comment type="caution">
    <text evidence="3">The sequence shown here is derived from an EMBL/GenBank/DDBJ whole genome shotgun (WGS) entry which is preliminary data.</text>
</comment>
<accession>A0A7Z0ET56</accession>
<feature type="compositionally biased region" description="Low complexity" evidence="1">
    <location>
        <begin position="135"/>
        <end position="149"/>
    </location>
</feature>
<feature type="domain" description="DUF4333" evidence="2">
    <location>
        <begin position="22"/>
        <end position="96"/>
    </location>
</feature>
<reference evidence="3 4" key="1">
    <citation type="submission" date="2020-07" db="EMBL/GenBank/DDBJ databases">
        <title>Sequencing the genomes of 1000 actinobacteria strains.</title>
        <authorList>
            <person name="Klenk H.-P."/>
        </authorList>
    </citation>
    <scope>NUCLEOTIDE SEQUENCE [LARGE SCALE GENOMIC DNA]</scope>
    <source>
        <strain evidence="3 4">DSM 44442</strain>
    </source>
</reference>
<proteinExistence type="predicted"/>
<dbReference type="PROSITE" id="PS51257">
    <property type="entry name" value="PROKAR_LIPOPROTEIN"/>
    <property type="match status" value="1"/>
</dbReference>